<evidence type="ECO:0000313" key="2">
    <source>
        <dbReference type="Proteomes" id="UP000046395"/>
    </source>
</evidence>
<evidence type="ECO:0000256" key="1">
    <source>
        <dbReference type="SAM" id="SignalP"/>
    </source>
</evidence>
<protein>
    <submittedName>
        <fullName evidence="3">Uncharacterized protein</fullName>
    </submittedName>
</protein>
<dbReference type="AlphaFoldDB" id="A0A5S6QPZ9"/>
<organism evidence="2 3">
    <name type="scientific">Trichuris muris</name>
    <name type="common">Mouse whipworm</name>
    <dbReference type="NCBI Taxonomy" id="70415"/>
    <lineage>
        <taxon>Eukaryota</taxon>
        <taxon>Metazoa</taxon>
        <taxon>Ecdysozoa</taxon>
        <taxon>Nematoda</taxon>
        <taxon>Enoplea</taxon>
        <taxon>Dorylaimia</taxon>
        <taxon>Trichinellida</taxon>
        <taxon>Trichuridae</taxon>
        <taxon>Trichuris</taxon>
    </lineage>
</organism>
<name>A0A5S6QPZ9_TRIMR</name>
<keyword evidence="2" id="KW-1185">Reference proteome</keyword>
<proteinExistence type="predicted"/>
<sequence length="178" mass="20096">MTMLLVWFGLTKHVAVLRLNLIYNGVADRIPVCTARPIVTPQPSKLEGEYAEWLESSEYNSEINGSVDMDGSRPSSSAKSLKAVLFQLRTKKKGEGLATFARELSKLADQALPLWAVEHQDKLIVQKFLEEMGKQDWADAFHMTGPRTLEDAVRMAVQAEAEYCHVQHHSRISIRIFL</sequence>
<feature type="signal peptide" evidence="1">
    <location>
        <begin position="1"/>
        <end position="27"/>
    </location>
</feature>
<feature type="chain" id="PRO_5024385611" evidence="1">
    <location>
        <begin position="28"/>
        <end position="178"/>
    </location>
</feature>
<keyword evidence="1" id="KW-0732">Signal</keyword>
<dbReference type="WBParaSite" id="TMUE_2000009234.1">
    <property type="protein sequence ID" value="TMUE_2000009234.1"/>
    <property type="gene ID" value="WBGene00300548"/>
</dbReference>
<evidence type="ECO:0000313" key="3">
    <source>
        <dbReference type="WBParaSite" id="TMUE_2000009234.1"/>
    </source>
</evidence>
<reference evidence="3" key="1">
    <citation type="submission" date="2019-12" db="UniProtKB">
        <authorList>
            <consortium name="WormBaseParasite"/>
        </authorList>
    </citation>
    <scope>IDENTIFICATION</scope>
</reference>
<accession>A0A5S6QPZ9</accession>
<dbReference type="Proteomes" id="UP000046395">
    <property type="component" value="Unassembled WGS sequence"/>
</dbReference>